<evidence type="ECO:0000313" key="1">
    <source>
        <dbReference type="EMBL" id="JAD48277.1"/>
    </source>
</evidence>
<sequence>MILYLALSFCAPSSRYARYLPSLSLILGDVRGGPPGEPQSFGGGGRRIAWSAQPRSTIGRTKTNLGAILFEIWCFKLREDECGSSLEWQGKYAMRIVLYSTSDLFASELQKFAVMHHGKEAQICHVVVARIFCLLSAVNLPWQFLAG</sequence>
<protein>
    <submittedName>
        <fullName evidence="1">Uncharacterized protein</fullName>
    </submittedName>
</protein>
<reference evidence="1" key="1">
    <citation type="submission" date="2014-09" db="EMBL/GenBank/DDBJ databases">
        <authorList>
            <person name="Magalhaes I.L.F."/>
            <person name="Oliveira U."/>
            <person name="Santos F.R."/>
            <person name="Vidigal T.H.D.A."/>
            <person name="Brescovit A.D."/>
            <person name="Santos A.J."/>
        </authorList>
    </citation>
    <scope>NUCLEOTIDE SEQUENCE</scope>
    <source>
        <tissue evidence="1">Shoot tissue taken approximately 20 cm above the soil surface</tissue>
    </source>
</reference>
<dbReference type="AlphaFoldDB" id="A0A0A9AMG3"/>
<reference evidence="1" key="2">
    <citation type="journal article" date="2015" name="Data Brief">
        <title>Shoot transcriptome of the giant reed, Arundo donax.</title>
        <authorList>
            <person name="Barrero R.A."/>
            <person name="Guerrero F.D."/>
            <person name="Moolhuijzen P."/>
            <person name="Goolsby J.A."/>
            <person name="Tidwell J."/>
            <person name="Bellgard S.E."/>
            <person name="Bellgard M.I."/>
        </authorList>
    </citation>
    <scope>NUCLEOTIDE SEQUENCE</scope>
    <source>
        <tissue evidence="1">Shoot tissue taken approximately 20 cm above the soil surface</tissue>
    </source>
</reference>
<accession>A0A0A9AMG3</accession>
<organism evidence="1">
    <name type="scientific">Arundo donax</name>
    <name type="common">Giant reed</name>
    <name type="synonym">Donax arundinaceus</name>
    <dbReference type="NCBI Taxonomy" id="35708"/>
    <lineage>
        <taxon>Eukaryota</taxon>
        <taxon>Viridiplantae</taxon>
        <taxon>Streptophyta</taxon>
        <taxon>Embryophyta</taxon>
        <taxon>Tracheophyta</taxon>
        <taxon>Spermatophyta</taxon>
        <taxon>Magnoliopsida</taxon>
        <taxon>Liliopsida</taxon>
        <taxon>Poales</taxon>
        <taxon>Poaceae</taxon>
        <taxon>PACMAD clade</taxon>
        <taxon>Arundinoideae</taxon>
        <taxon>Arundineae</taxon>
        <taxon>Arundo</taxon>
    </lineage>
</organism>
<proteinExistence type="predicted"/>
<dbReference type="EMBL" id="GBRH01249618">
    <property type="protein sequence ID" value="JAD48277.1"/>
    <property type="molecule type" value="Transcribed_RNA"/>
</dbReference>
<name>A0A0A9AMG3_ARUDO</name>